<accession>A0A087GUP6</accession>
<dbReference type="SMART" id="SM00822">
    <property type="entry name" value="PKS_KR"/>
    <property type="match status" value="1"/>
</dbReference>
<evidence type="ECO:0000256" key="2">
    <source>
        <dbReference type="ARBA" id="ARBA00023002"/>
    </source>
</evidence>
<dbReference type="AlphaFoldDB" id="A0A087GUP6"/>
<dbReference type="Gene3D" id="3.40.50.720">
    <property type="entry name" value="NAD(P)-binding Rossmann-like Domain"/>
    <property type="match status" value="1"/>
</dbReference>
<feature type="domain" description="Ketoreductase" evidence="3">
    <location>
        <begin position="40"/>
        <end position="198"/>
    </location>
</feature>
<dbReference type="PRINTS" id="PR00081">
    <property type="entry name" value="GDHRDH"/>
</dbReference>
<dbReference type="PANTHER" id="PTHR43180">
    <property type="entry name" value="3-OXOACYL-(ACYL-CARRIER-PROTEIN) REDUCTASE (AFU_ORTHOLOGUE AFUA_6G11210)"/>
    <property type="match status" value="1"/>
</dbReference>
<name>A0A087GUP6_ARAAL</name>
<dbReference type="InterPro" id="IPR057326">
    <property type="entry name" value="KR_dom"/>
</dbReference>
<evidence type="ECO:0000313" key="5">
    <source>
        <dbReference type="Proteomes" id="UP000029120"/>
    </source>
</evidence>
<evidence type="ECO:0000313" key="4">
    <source>
        <dbReference type="EMBL" id="KFK33598.1"/>
    </source>
</evidence>
<dbReference type="Gramene" id="KFK33598">
    <property type="protein sequence ID" value="KFK33598"/>
    <property type="gene ID" value="AALP_AA5G034700"/>
</dbReference>
<dbReference type="PANTHER" id="PTHR43180:SF57">
    <property type="entry name" value="ALCOHOL DEHYDROGENASE-LIKE PROTEIN"/>
    <property type="match status" value="1"/>
</dbReference>
<dbReference type="OMA" id="GGMSVRC"/>
<dbReference type="Proteomes" id="UP000029120">
    <property type="component" value="Chromosome 5"/>
</dbReference>
<keyword evidence="5" id="KW-1185">Reference proteome</keyword>
<keyword evidence="2" id="KW-0560">Oxidoreductase</keyword>
<evidence type="ECO:0000256" key="1">
    <source>
        <dbReference type="ARBA" id="ARBA00006484"/>
    </source>
</evidence>
<protein>
    <recommendedName>
        <fullName evidence="3">Ketoreductase domain-containing protein</fullName>
    </recommendedName>
</protein>
<dbReference type="OrthoDB" id="294295at2759"/>
<comment type="similarity">
    <text evidence="1">Belongs to the short-chain dehydrogenases/reductases (SDR) family.</text>
</comment>
<dbReference type="EMBL" id="CM002873">
    <property type="protein sequence ID" value="KFK33598.1"/>
    <property type="molecule type" value="Genomic_DNA"/>
</dbReference>
<dbReference type="PRINTS" id="PR00080">
    <property type="entry name" value="SDRFAMILY"/>
</dbReference>
<dbReference type="InterPro" id="IPR036291">
    <property type="entry name" value="NAD(P)-bd_dom_sf"/>
</dbReference>
<sequence>MAAVFMIKSIARTFKRTVPASAAYSTGDCTCRTSKKLEGKVALITGGASGIGKATAGEFLQQGARVVIADLDAESGIKVAKELGSFAEFVKCDVTVETEVAGAVEMTVAKHGKLDVMYNNAGIMAPLTPASISELDMTEFERLMRINVFSIVSGVKHAAKVMIPAGSGCILCTSSVAGVLGGLAPHSYTISKFTIPGIVKSAASELCEHGVRINCISPSGVATPMALRYLRKMYPTVTVEKLQETLKGMGELKGAECEEADVAKAALYLASDDGKYVTGHNLVVDGGMSAFKFARFPDPSDS</sequence>
<dbReference type="Pfam" id="PF13561">
    <property type="entry name" value="adh_short_C2"/>
    <property type="match status" value="1"/>
</dbReference>
<dbReference type="eggNOG" id="KOG0725">
    <property type="taxonomic scope" value="Eukaryota"/>
</dbReference>
<evidence type="ECO:0000259" key="3">
    <source>
        <dbReference type="SMART" id="SM00822"/>
    </source>
</evidence>
<proteinExistence type="inferred from homology"/>
<dbReference type="SUPFAM" id="SSF51735">
    <property type="entry name" value="NAD(P)-binding Rossmann-fold domains"/>
    <property type="match status" value="1"/>
</dbReference>
<gene>
    <name evidence="4" type="ordered locus">AALP_Aa5g034700</name>
</gene>
<reference evidence="5" key="1">
    <citation type="journal article" date="2015" name="Nat. Plants">
        <title>Genome expansion of Arabis alpina linked with retrotransposition and reduced symmetric DNA methylation.</title>
        <authorList>
            <person name="Willing E.M."/>
            <person name="Rawat V."/>
            <person name="Mandakova T."/>
            <person name="Maumus F."/>
            <person name="James G.V."/>
            <person name="Nordstroem K.J."/>
            <person name="Becker C."/>
            <person name="Warthmann N."/>
            <person name="Chica C."/>
            <person name="Szarzynska B."/>
            <person name="Zytnicki M."/>
            <person name="Albani M.C."/>
            <person name="Kiefer C."/>
            <person name="Bergonzi S."/>
            <person name="Castaings L."/>
            <person name="Mateos J.L."/>
            <person name="Berns M.C."/>
            <person name="Bujdoso N."/>
            <person name="Piofczyk T."/>
            <person name="de Lorenzo L."/>
            <person name="Barrero-Sicilia C."/>
            <person name="Mateos I."/>
            <person name="Piednoel M."/>
            <person name="Hagmann J."/>
            <person name="Chen-Min-Tao R."/>
            <person name="Iglesias-Fernandez R."/>
            <person name="Schuster S.C."/>
            <person name="Alonso-Blanco C."/>
            <person name="Roudier F."/>
            <person name="Carbonero P."/>
            <person name="Paz-Ares J."/>
            <person name="Davis S.J."/>
            <person name="Pecinka A."/>
            <person name="Quesneville H."/>
            <person name="Colot V."/>
            <person name="Lysak M.A."/>
            <person name="Weigel D."/>
            <person name="Coupland G."/>
            <person name="Schneeberger K."/>
        </authorList>
    </citation>
    <scope>NUCLEOTIDE SEQUENCE [LARGE SCALE GENOMIC DNA]</scope>
    <source>
        <strain evidence="5">cv. Pajares</strain>
    </source>
</reference>
<dbReference type="InterPro" id="IPR002347">
    <property type="entry name" value="SDR_fam"/>
</dbReference>
<dbReference type="GO" id="GO:0016491">
    <property type="term" value="F:oxidoreductase activity"/>
    <property type="evidence" value="ECO:0007669"/>
    <property type="project" value="UniProtKB-KW"/>
</dbReference>
<dbReference type="FunFam" id="3.40.50.720:FF:000084">
    <property type="entry name" value="Short-chain dehydrogenase reductase"/>
    <property type="match status" value="1"/>
</dbReference>
<organism evidence="4 5">
    <name type="scientific">Arabis alpina</name>
    <name type="common">Alpine rock-cress</name>
    <dbReference type="NCBI Taxonomy" id="50452"/>
    <lineage>
        <taxon>Eukaryota</taxon>
        <taxon>Viridiplantae</taxon>
        <taxon>Streptophyta</taxon>
        <taxon>Embryophyta</taxon>
        <taxon>Tracheophyta</taxon>
        <taxon>Spermatophyta</taxon>
        <taxon>Magnoliopsida</taxon>
        <taxon>eudicotyledons</taxon>
        <taxon>Gunneridae</taxon>
        <taxon>Pentapetalae</taxon>
        <taxon>rosids</taxon>
        <taxon>malvids</taxon>
        <taxon>Brassicales</taxon>
        <taxon>Brassicaceae</taxon>
        <taxon>Arabideae</taxon>
        <taxon>Arabis</taxon>
    </lineage>
</organism>